<evidence type="ECO:0000256" key="4">
    <source>
        <dbReference type="ARBA" id="ARBA00023125"/>
    </source>
</evidence>
<gene>
    <name evidence="8" type="primary">czcR_4</name>
    <name evidence="8" type="ORF">SDC9_26774</name>
</gene>
<keyword evidence="1" id="KW-0597">Phosphoprotein</keyword>
<organism evidence="8">
    <name type="scientific">bioreactor metagenome</name>
    <dbReference type="NCBI Taxonomy" id="1076179"/>
    <lineage>
        <taxon>unclassified sequences</taxon>
        <taxon>metagenomes</taxon>
        <taxon>ecological metagenomes</taxon>
    </lineage>
</organism>
<evidence type="ECO:0000313" key="8">
    <source>
        <dbReference type="EMBL" id="MPL80872.1"/>
    </source>
</evidence>
<dbReference type="PANTHER" id="PTHR48111">
    <property type="entry name" value="REGULATOR OF RPOS"/>
    <property type="match status" value="1"/>
</dbReference>
<dbReference type="Pfam" id="PF00486">
    <property type="entry name" value="Trans_reg_C"/>
    <property type="match status" value="1"/>
</dbReference>
<evidence type="ECO:0000259" key="6">
    <source>
        <dbReference type="PROSITE" id="PS50110"/>
    </source>
</evidence>
<protein>
    <submittedName>
        <fullName evidence="8">Transcriptional activator protein CzcR</fullName>
    </submittedName>
</protein>
<reference evidence="8" key="1">
    <citation type="submission" date="2019-08" db="EMBL/GenBank/DDBJ databases">
        <authorList>
            <person name="Kucharzyk K."/>
            <person name="Murdoch R.W."/>
            <person name="Higgins S."/>
            <person name="Loffler F."/>
        </authorList>
    </citation>
    <scope>NUCLEOTIDE SEQUENCE</scope>
</reference>
<evidence type="ECO:0000256" key="5">
    <source>
        <dbReference type="ARBA" id="ARBA00023163"/>
    </source>
</evidence>
<keyword evidence="3" id="KW-0805">Transcription regulation</keyword>
<dbReference type="SUPFAM" id="SSF52172">
    <property type="entry name" value="CheY-like"/>
    <property type="match status" value="1"/>
</dbReference>
<dbReference type="EMBL" id="VSSQ01000142">
    <property type="protein sequence ID" value="MPL80872.1"/>
    <property type="molecule type" value="Genomic_DNA"/>
</dbReference>
<accession>A0A644UQ32</accession>
<dbReference type="SMART" id="SM00448">
    <property type="entry name" value="REC"/>
    <property type="match status" value="1"/>
</dbReference>
<dbReference type="InterPro" id="IPR001867">
    <property type="entry name" value="OmpR/PhoB-type_DNA-bd"/>
</dbReference>
<dbReference type="SMART" id="SM00862">
    <property type="entry name" value="Trans_reg_C"/>
    <property type="match status" value="1"/>
</dbReference>
<keyword evidence="2" id="KW-0902">Two-component regulatory system</keyword>
<dbReference type="InterPro" id="IPR036388">
    <property type="entry name" value="WH-like_DNA-bd_sf"/>
</dbReference>
<evidence type="ECO:0000256" key="2">
    <source>
        <dbReference type="ARBA" id="ARBA00023012"/>
    </source>
</evidence>
<dbReference type="PROSITE" id="PS51755">
    <property type="entry name" value="OMPR_PHOB"/>
    <property type="match status" value="1"/>
</dbReference>
<dbReference type="PROSITE" id="PS50110">
    <property type="entry name" value="RESPONSE_REGULATORY"/>
    <property type="match status" value="1"/>
</dbReference>
<feature type="domain" description="OmpR/PhoB-type" evidence="7">
    <location>
        <begin position="129"/>
        <end position="221"/>
    </location>
</feature>
<dbReference type="GO" id="GO:0000156">
    <property type="term" value="F:phosphorelay response regulator activity"/>
    <property type="evidence" value="ECO:0007669"/>
    <property type="project" value="TreeGrafter"/>
</dbReference>
<dbReference type="Pfam" id="PF00072">
    <property type="entry name" value="Response_reg"/>
    <property type="match status" value="1"/>
</dbReference>
<dbReference type="Gene3D" id="1.10.10.10">
    <property type="entry name" value="Winged helix-like DNA-binding domain superfamily/Winged helix DNA-binding domain"/>
    <property type="match status" value="1"/>
</dbReference>
<evidence type="ECO:0000256" key="1">
    <source>
        <dbReference type="ARBA" id="ARBA00022553"/>
    </source>
</evidence>
<dbReference type="GO" id="GO:0005829">
    <property type="term" value="C:cytosol"/>
    <property type="evidence" value="ECO:0007669"/>
    <property type="project" value="TreeGrafter"/>
</dbReference>
<comment type="caution">
    <text evidence="8">The sequence shown here is derived from an EMBL/GenBank/DDBJ whole genome shotgun (WGS) entry which is preliminary data.</text>
</comment>
<dbReference type="Gene3D" id="3.40.50.2300">
    <property type="match status" value="1"/>
</dbReference>
<feature type="domain" description="Response regulatory" evidence="6">
    <location>
        <begin position="2"/>
        <end position="117"/>
    </location>
</feature>
<sequence>MNILIVEDEYLTSKFIQESLYSLGFLSVFITDNAIDADILIKEKNIALIFMDINIKGPKDGLQLATEISKKYNIKIVFITSYQDTQTIQEASLSTPLGYLIKPIIKADIESVMMICKNFFNHSNNEKDSIFINIDIYKYNKINNLLYENEKLITLSKLENKTIEIFIKYLNTPISNETLISYLWQEEKSNSSLRELISRLRKKVPNLKIKNYSNIGYILEN</sequence>
<dbReference type="GO" id="GO:0032993">
    <property type="term" value="C:protein-DNA complex"/>
    <property type="evidence" value="ECO:0007669"/>
    <property type="project" value="TreeGrafter"/>
</dbReference>
<proteinExistence type="predicted"/>
<dbReference type="InterPro" id="IPR001789">
    <property type="entry name" value="Sig_transdc_resp-reg_receiver"/>
</dbReference>
<dbReference type="InterPro" id="IPR016032">
    <property type="entry name" value="Sig_transdc_resp-reg_C-effctor"/>
</dbReference>
<keyword evidence="4" id="KW-0238">DNA-binding</keyword>
<dbReference type="GO" id="GO:0000976">
    <property type="term" value="F:transcription cis-regulatory region binding"/>
    <property type="evidence" value="ECO:0007669"/>
    <property type="project" value="TreeGrafter"/>
</dbReference>
<dbReference type="AlphaFoldDB" id="A0A644UQ32"/>
<evidence type="ECO:0000259" key="7">
    <source>
        <dbReference type="PROSITE" id="PS51755"/>
    </source>
</evidence>
<dbReference type="GO" id="GO:0006355">
    <property type="term" value="P:regulation of DNA-templated transcription"/>
    <property type="evidence" value="ECO:0007669"/>
    <property type="project" value="InterPro"/>
</dbReference>
<dbReference type="InterPro" id="IPR039420">
    <property type="entry name" value="WalR-like"/>
</dbReference>
<name>A0A644UQ32_9ZZZZ</name>
<evidence type="ECO:0000256" key="3">
    <source>
        <dbReference type="ARBA" id="ARBA00023015"/>
    </source>
</evidence>
<dbReference type="InterPro" id="IPR011006">
    <property type="entry name" value="CheY-like_superfamily"/>
</dbReference>
<dbReference type="PANTHER" id="PTHR48111:SF21">
    <property type="entry name" value="DNA-BINDING DUAL MASTER TRANSCRIPTIONAL REGULATOR RPAA"/>
    <property type="match status" value="1"/>
</dbReference>
<dbReference type="SUPFAM" id="SSF46894">
    <property type="entry name" value="C-terminal effector domain of the bipartite response regulators"/>
    <property type="match status" value="1"/>
</dbReference>
<keyword evidence="5" id="KW-0804">Transcription</keyword>